<evidence type="ECO:0000256" key="7">
    <source>
        <dbReference type="ARBA" id="ARBA00022741"/>
    </source>
</evidence>
<evidence type="ECO:0000256" key="14">
    <source>
        <dbReference type="SAM" id="Phobius"/>
    </source>
</evidence>
<dbReference type="InterPro" id="IPR004358">
    <property type="entry name" value="Sig_transdc_His_kin-like_C"/>
</dbReference>
<dbReference type="CDD" id="cd12915">
    <property type="entry name" value="PDC2_DGC_like"/>
    <property type="match status" value="1"/>
</dbReference>
<evidence type="ECO:0000259" key="15">
    <source>
        <dbReference type="PROSITE" id="PS50109"/>
    </source>
</evidence>
<keyword evidence="9" id="KW-0067">ATP-binding</keyword>
<dbReference type="InterPro" id="IPR003594">
    <property type="entry name" value="HATPase_dom"/>
</dbReference>
<comment type="caution">
    <text evidence="17">The sequence shown here is derived from an EMBL/GenBank/DDBJ whole genome shotgun (WGS) entry which is preliminary data.</text>
</comment>
<feature type="transmembrane region" description="Helical" evidence="14">
    <location>
        <begin position="55"/>
        <end position="78"/>
    </location>
</feature>
<keyword evidence="18" id="KW-1185">Reference proteome</keyword>
<dbReference type="InterPro" id="IPR035965">
    <property type="entry name" value="PAS-like_dom_sf"/>
</dbReference>
<gene>
    <name evidence="17" type="ORF">EIP75_05965</name>
</gene>
<dbReference type="Pfam" id="PF22588">
    <property type="entry name" value="dCache_1_like"/>
    <property type="match status" value="1"/>
</dbReference>
<dbReference type="GO" id="GO:0000156">
    <property type="term" value="F:phosphorelay response regulator activity"/>
    <property type="evidence" value="ECO:0007669"/>
    <property type="project" value="TreeGrafter"/>
</dbReference>
<dbReference type="Gene3D" id="3.30.565.10">
    <property type="entry name" value="Histidine kinase-like ATPase, C-terminal domain"/>
    <property type="match status" value="1"/>
</dbReference>
<keyword evidence="6 14" id="KW-0812">Transmembrane</keyword>
<keyword evidence="10 14" id="KW-1133">Transmembrane helix</keyword>
<keyword evidence="8" id="KW-0418">Kinase</keyword>
<dbReference type="SMART" id="SM00387">
    <property type="entry name" value="HATPase_c"/>
    <property type="match status" value="1"/>
</dbReference>
<dbReference type="SMART" id="SM00388">
    <property type="entry name" value="HisKA"/>
    <property type="match status" value="1"/>
</dbReference>
<dbReference type="PRINTS" id="PR00344">
    <property type="entry name" value="BCTRLSENSOR"/>
</dbReference>
<evidence type="ECO:0000256" key="3">
    <source>
        <dbReference type="ARBA" id="ARBA00012438"/>
    </source>
</evidence>
<dbReference type="GO" id="GO:0030295">
    <property type="term" value="F:protein kinase activator activity"/>
    <property type="evidence" value="ECO:0007669"/>
    <property type="project" value="TreeGrafter"/>
</dbReference>
<dbReference type="Pfam" id="PF13426">
    <property type="entry name" value="PAS_9"/>
    <property type="match status" value="1"/>
</dbReference>
<evidence type="ECO:0000256" key="10">
    <source>
        <dbReference type="ARBA" id="ARBA00022989"/>
    </source>
</evidence>
<dbReference type="InterPro" id="IPR005467">
    <property type="entry name" value="His_kinase_dom"/>
</dbReference>
<feature type="domain" description="Histidine kinase" evidence="15">
    <location>
        <begin position="521"/>
        <end position="743"/>
    </location>
</feature>
<dbReference type="SUPFAM" id="SSF47384">
    <property type="entry name" value="Homodimeric domain of signal transducing histidine kinase"/>
    <property type="match status" value="1"/>
</dbReference>
<dbReference type="CDD" id="cd12914">
    <property type="entry name" value="PDC1_DGC_like"/>
    <property type="match status" value="1"/>
</dbReference>
<evidence type="ECO:0000259" key="16">
    <source>
        <dbReference type="PROSITE" id="PS50112"/>
    </source>
</evidence>
<dbReference type="GO" id="GO:0005524">
    <property type="term" value="F:ATP binding"/>
    <property type="evidence" value="ECO:0007669"/>
    <property type="project" value="UniProtKB-KW"/>
</dbReference>
<dbReference type="CDD" id="cd00082">
    <property type="entry name" value="HisKA"/>
    <property type="match status" value="1"/>
</dbReference>
<name>A0A426VE41_9BURK</name>
<evidence type="ECO:0000256" key="12">
    <source>
        <dbReference type="ARBA" id="ARBA00023136"/>
    </source>
</evidence>
<evidence type="ECO:0000256" key="5">
    <source>
        <dbReference type="ARBA" id="ARBA00022679"/>
    </source>
</evidence>
<comment type="subcellular location">
    <subcellularLocation>
        <location evidence="2">Membrane</location>
        <topology evidence="2">Multi-pass membrane protein</topology>
    </subcellularLocation>
</comment>
<dbReference type="Pfam" id="PF02518">
    <property type="entry name" value="HATPase_c"/>
    <property type="match status" value="1"/>
</dbReference>
<dbReference type="SMART" id="SM00091">
    <property type="entry name" value="PAS"/>
    <property type="match status" value="1"/>
</dbReference>
<evidence type="ECO:0000256" key="13">
    <source>
        <dbReference type="SAM" id="MobiDB-lite"/>
    </source>
</evidence>
<dbReference type="PROSITE" id="PS50109">
    <property type="entry name" value="HIS_KIN"/>
    <property type="match status" value="1"/>
</dbReference>
<dbReference type="InterPro" id="IPR000014">
    <property type="entry name" value="PAS"/>
</dbReference>
<dbReference type="Gene3D" id="3.30.450.20">
    <property type="entry name" value="PAS domain"/>
    <property type="match status" value="3"/>
</dbReference>
<evidence type="ECO:0000256" key="6">
    <source>
        <dbReference type="ARBA" id="ARBA00022692"/>
    </source>
</evidence>
<dbReference type="NCBIfam" id="TIGR00229">
    <property type="entry name" value="sensory_box"/>
    <property type="match status" value="1"/>
</dbReference>
<organism evidence="17 18">
    <name type="scientific">Aquabacterium soli</name>
    <dbReference type="NCBI Taxonomy" id="2493092"/>
    <lineage>
        <taxon>Bacteria</taxon>
        <taxon>Pseudomonadati</taxon>
        <taxon>Pseudomonadota</taxon>
        <taxon>Betaproteobacteria</taxon>
        <taxon>Burkholderiales</taxon>
        <taxon>Aquabacterium</taxon>
    </lineage>
</organism>
<dbReference type="PROSITE" id="PS50112">
    <property type="entry name" value="PAS"/>
    <property type="match status" value="1"/>
</dbReference>
<dbReference type="EC" id="2.7.13.3" evidence="3"/>
<dbReference type="CDD" id="cd00130">
    <property type="entry name" value="PAS"/>
    <property type="match status" value="1"/>
</dbReference>
<dbReference type="InterPro" id="IPR050351">
    <property type="entry name" value="BphY/WalK/GraS-like"/>
</dbReference>
<dbReference type="InterPro" id="IPR036890">
    <property type="entry name" value="HATPase_C_sf"/>
</dbReference>
<dbReference type="Proteomes" id="UP000269265">
    <property type="component" value="Unassembled WGS sequence"/>
</dbReference>
<feature type="domain" description="PAS" evidence="16">
    <location>
        <begin position="375"/>
        <end position="419"/>
    </location>
</feature>
<reference evidence="17 18" key="1">
    <citation type="submission" date="2018-12" db="EMBL/GenBank/DDBJ databases">
        <title>The whole draft genome of Aquabacterium sp. SJQ9.</title>
        <authorList>
            <person name="Sun L."/>
            <person name="Gao X."/>
            <person name="Chen W."/>
            <person name="Huang K."/>
        </authorList>
    </citation>
    <scope>NUCLEOTIDE SEQUENCE [LARGE SCALE GENOMIC DNA]</scope>
    <source>
        <strain evidence="17 18">SJQ9</strain>
    </source>
</reference>
<dbReference type="AlphaFoldDB" id="A0A426VE41"/>
<evidence type="ECO:0000256" key="11">
    <source>
        <dbReference type="ARBA" id="ARBA00023012"/>
    </source>
</evidence>
<keyword evidence="12 14" id="KW-0472">Membrane</keyword>
<dbReference type="PANTHER" id="PTHR42878:SF7">
    <property type="entry name" value="SENSOR HISTIDINE KINASE GLRK"/>
    <property type="match status" value="1"/>
</dbReference>
<evidence type="ECO:0000313" key="17">
    <source>
        <dbReference type="EMBL" id="RRS05119.1"/>
    </source>
</evidence>
<dbReference type="InterPro" id="IPR036097">
    <property type="entry name" value="HisK_dim/P_sf"/>
</dbReference>
<evidence type="ECO:0000313" key="18">
    <source>
        <dbReference type="Proteomes" id="UP000269265"/>
    </source>
</evidence>
<dbReference type="SUPFAM" id="SSF55874">
    <property type="entry name" value="ATPase domain of HSP90 chaperone/DNA topoisomerase II/histidine kinase"/>
    <property type="match status" value="1"/>
</dbReference>
<evidence type="ECO:0000256" key="1">
    <source>
        <dbReference type="ARBA" id="ARBA00000085"/>
    </source>
</evidence>
<keyword evidence="5" id="KW-0808">Transferase</keyword>
<evidence type="ECO:0000256" key="9">
    <source>
        <dbReference type="ARBA" id="ARBA00022840"/>
    </source>
</evidence>
<dbReference type="EMBL" id="RSED01000004">
    <property type="protein sequence ID" value="RRS05119.1"/>
    <property type="molecule type" value="Genomic_DNA"/>
</dbReference>
<keyword evidence="4" id="KW-0597">Phosphoprotein</keyword>
<protein>
    <recommendedName>
        <fullName evidence="3">histidine kinase</fullName>
        <ecNumber evidence="3">2.7.13.3</ecNumber>
    </recommendedName>
</protein>
<dbReference type="GO" id="GO:0007234">
    <property type="term" value="P:osmosensory signaling via phosphorelay pathway"/>
    <property type="evidence" value="ECO:0007669"/>
    <property type="project" value="TreeGrafter"/>
</dbReference>
<dbReference type="GO" id="GO:0016020">
    <property type="term" value="C:membrane"/>
    <property type="evidence" value="ECO:0007669"/>
    <property type="project" value="UniProtKB-SubCell"/>
</dbReference>
<dbReference type="SUPFAM" id="SSF55785">
    <property type="entry name" value="PYP-like sensor domain (PAS domain)"/>
    <property type="match status" value="1"/>
</dbReference>
<evidence type="ECO:0000256" key="2">
    <source>
        <dbReference type="ARBA" id="ARBA00004141"/>
    </source>
</evidence>
<feature type="region of interest" description="Disordered" evidence="13">
    <location>
        <begin position="1"/>
        <end position="22"/>
    </location>
</feature>
<dbReference type="InterPro" id="IPR003661">
    <property type="entry name" value="HisK_dim/P_dom"/>
</dbReference>
<dbReference type="GO" id="GO:0000155">
    <property type="term" value="F:phosphorelay sensor kinase activity"/>
    <property type="evidence" value="ECO:0007669"/>
    <property type="project" value="InterPro"/>
</dbReference>
<proteinExistence type="predicted"/>
<evidence type="ECO:0000256" key="8">
    <source>
        <dbReference type="ARBA" id="ARBA00022777"/>
    </source>
</evidence>
<comment type="catalytic activity">
    <reaction evidence="1">
        <text>ATP + protein L-histidine = ADP + protein N-phospho-L-histidine.</text>
        <dbReference type="EC" id="2.7.13.3"/>
    </reaction>
</comment>
<keyword evidence="11" id="KW-0902">Two-component regulatory system</keyword>
<accession>A0A426VE41</accession>
<dbReference type="InterPro" id="IPR054327">
    <property type="entry name" value="His-kinase-like_sensor"/>
</dbReference>
<dbReference type="CDD" id="cd00075">
    <property type="entry name" value="HATPase"/>
    <property type="match status" value="1"/>
</dbReference>
<keyword evidence="7" id="KW-0547">Nucleotide-binding</keyword>
<sequence>MAGTRYRVNNPVAPLPSSPSHDLPITPVNTTPAFSDTIPGVHLAATPAPARPGRLLAKLVLVNLLLLALFIGLSLLSLRWSLQSHLARTDAATTNLARTLQQNIGSTIDKLDLALRLAGHVHEERLQHGHPSAGDVKQSLAEHQRLLAEGEGLRITDAQGQVLHGAGLPLSRIVNVGDRAYFAQARAVTGDRLIMSEPLQSRISGRWVVVLARRLSAPDGSFAGIIYTSLSSRHFEQLFASIDLGEHGAVSLRTASMRLVARRTTQGDNASAIGSDKVSTELRQALRRSPQGGNYTAPTTLDNIERINHYERVGRYPLYVVVGLDAGEQLASWRLQRVHLGLYLLIVAAAMLGCSALIYRSWRRDIQSQQATVQAGQRSQALLRTSSDGVHVINAQGRLVEVSDTFGAMLGATREQLLGTHLGQWDAGLSTKDLTALYTPIEPNRYGKFSSVHRRVDGSLLAVEVSTMGVLLDGEPLLFCASRDVTDRKTAAREHAARLVAEQQARALSERVSEREEFVRILAHEVRQPLNNASAALQGARAALADRHRPPPAGQESTGVADAVQRAQSVIGQIVASLNNTLAATALLASPDRIECHDTDVDTLIELSLGDLDPQARHRVRIVRQSATRTASMDMGLVRLALRNLLGNALAYSPPDTDVVLRVSDSDDPLALVLEVLDQGPGVPASLQPRLFERGARGDNGVPGHGLGLFIVQRVMVLHGGMVDLRPNTPQGSIFRLLLPQDG</sequence>
<dbReference type="PANTHER" id="PTHR42878">
    <property type="entry name" value="TWO-COMPONENT HISTIDINE KINASE"/>
    <property type="match status" value="1"/>
</dbReference>
<evidence type="ECO:0000256" key="4">
    <source>
        <dbReference type="ARBA" id="ARBA00022553"/>
    </source>
</evidence>